<keyword evidence="3" id="KW-1185">Reference proteome</keyword>
<feature type="signal peptide" evidence="1">
    <location>
        <begin position="1"/>
        <end position="27"/>
    </location>
</feature>
<protein>
    <submittedName>
        <fullName evidence="2">Uncharacterized protein</fullName>
    </submittedName>
</protein>
<evidence type="ECO:0000256" key="1">
    <source>
        <dbReference type="SAM" id="SignalP"/>
    </source>
</evidence>
<dbReference type="AlphaFoldDB" id="F6HBB8"/>
<dbReference type="InParanoid" id="F6HBB8"/>
<evidence type="ECO:0000313" key="2">
    <source>
        <dbReference type="EMBL" id="CCB49497.1"/>
    </source>
</evidence>
<name>F6HBB8_VITVI</name>
<sequence length="71" mass="7271">MAQAITFNGIAVAFIVAAIFASATVSAQDFAGAPAPAPGMDAGSAHSSGISGAVICRRWSWLQWLSSSIRF</sequence>
<dbReference type="PaxDb" id="29760-VIT_13s0064g01120.t01"/>
<dbReference type="Proteomes" id="UP000009183">
    <property type="component" value="Chromosome 13"/>
</dbReference>
<dbReference type="EMBL" id="FN595509">
    <property type="protein sequence ID" value="CCB49497.1"/>
    <property type="molecule type" value="Genomic_DNA"/>
</dbReference>
<dbReference type="HOGENOM" id="CLU_172973_0_0_1"/>
<gene>
    <name evidence="2" type="ordered locus">VIT_13s0064g01120</name>
</gene>
<dbReference type="PANTHER" id="PTHR33659">
    <property type="entry name" value="PROTEIN, PUTATIVE-RELATED-RELATED"/>
    <property type="match status" value="1"/>
</dbReference>
<feature type="chain" id="PRO_5003340790" evidence="1">
    <location>
        <begin position="28"/>
        <end position="71"/>
    </location>
</feature>
<accession>F6HBB8</accession>
<keyword evidence="1" id="KW-0732">Signal</keyword>
<evidence type="ECO:0000313" key="3">
    <source>
        <dbReference type="Proteomes" id="UP000009183"/>
    </source>
</evidence>
<reference evidence="3" key="1">
    <citation type="journal article" date="2007" name="Nature">
        <title>The grapevine genome sequence suggests ancestral hexaploidization in major angiosperm phyla.</title>
        <authorList>
            <consortium name="The French-Italian Public Consortium for Grapevine Genome Characterization."/>
            <person name="Jaillon O."/>
            <person name="Aury J.-M."/>
            <person name="Noel B."/>
            <person name="Policriti A."/>
            <person name="Clepet C."/>
            <person name="Casagrande A."/>
            <person name="Choisne N."/>
            <person name="Aubourg S."/>
            <person name="Vitulo N."/>
            <person name="Jubin C."/>
            <person name="Vezzi A."/>
            <person name="Legeai F."/>
            <person name="Hugueney P."/>
            <person name="Dasilva C."/>
            <person name="Horner D."/>
            <person name="Mica E."/>
            <person name="Jublot D."/>
            <person name="Poulain J."/>
            <person name="Bruyere C."/>
            <person name="Billault A."/>
            <person name="Segurens B."/>
            <person name="Gouyvenoux M."/>
            <person name="Ugarte E."/>
            <person name="Cattonaro F."/>
            <person name="Anthouard V."/>
            <person name="Vico V."/>
            <person name="Del Fabbro C."/>
            <person name="Alaux M."/>
            <person name="Di Gaspero G."/>
            <person name="Dumas V."/>
            <person name="Felice N."/>
            <person name="Paillard S."/>
            <person name="Juman I."/>
            <person name="Moroldo M."/>
            <person name="Scalabrin S."/>
            <person name="Canaguier A."/>
            <person name="Le Clainche I."/>
            <person name="Malacrida G."/>
            <person name="Durand E."/>
            <person name="Pesole G."/>
            <person name="Laucou V."/>
            <person name="Chatelet P."/>
            <person name="Merdinoglu D."/>
            <person name="Delledonne M."/>
            <person name="Pezzotti M."/>
            <person name="Lecharny A."/>
            <person name="Scarpelli C."/>
            <person name="Artiguenave F."/>
            <person name="Pe M.E."/>
            <person name="Valle G."/>
            <person name="Morgante M."/>
            <person name="Caboche M."/>
            <person name="Adam-Blondon A.-F."/>
            <person name="Weissenbach J."/>
            <person name="Quetier F."/>
            <person name="Wincker P."/>
        </authorList>
    </citation>
    <scope>NUCLEOTIDE SEQUENCE [LARGE SCALE GENOMIC DNA]</scope>
    <source>
        <strain evidence="3">cv. Pinot noir / PN40024</strain>
    </source>
</reference>
<proteinExistence type="predicted"/>
<organism evidence="2 3">
    <name type="scientific">Vitis vinifera</name>
    <name type="common">Grape</name>
    <dbReference type="NCBI Taxonomy" id="29760"/>
    <lineage>
        <taxon>Eukaryota</taxon>
        <taxon>Viridiplantae</taxon>
        <taxon>Streptophyta</taxon>
        <taxon>Embryophyta</taxon>
        <taxon>Tracheophyta</taxon>
        <taxon>Spermatophyta</taxon>
        <taxon>Magnoliopsida</taxon>
        <taxon>eudicotyledons</taxon>
        <taxon>Gunneridae</taxon>
        <taxon>Pentapetalae</taxon>
        <taxon>rosids</taxon>
        <taxon>Vitales</taxon>
        <taxon>Vitaceae</taxon>
        <taxon>Viteae</taxon>
        <taxon>Vitis</taxon>
    </lineage>
</organism>
<dbReference type="PANTHER" id="PTHR33659:SF1">
    <property type="entry name" value="PROTEIN, PUTATIVE-RELATED"/>
    <property type="match status" value="1"/>
</dbReference>